<dbReference type="Gene3D" id="3.40.30.10">
    <property type="entry name" value="Glutaredoxin"/>
    <property type="match status" value="1"/>
</dbReference>
<evidence type="ECO:0000313" key="2">
    <source>
        <dbReference type="EMBL" id="SUZ82208.1"/>
    </source>
</evidence>
<proteinExistence type="predicted"/>
<dbReference type="PANTHER" id="PTHR30041:SF4">
    <property type="entry name" value="ARSENATE REDUCTASE"/>
    <property type="match status" value="1"/>
</dbReference>
<dbReference type="AlphaFoldDB" id="A0A381QU68"/>
<keyword evidence="1" id="KW-0560">Oxidoreductase</keyword>
<dbReference type="InterPro" id="IPR036249">
    <property type="entry name" value="Thioredoxin-like_sf"/>
</dbReference>
<sequence length="117" mass="13288">MTYTIYHNPKCSKCRATLGILNNKGVEPTIVEYLKNPPSKEELEEIIQKLNIQPTELIRFKEEKAKELGISATDDLTLEEWISILTENPILIERPIVISDKGAIIGRPPENVLSLFE</sequence>
<gene>
    <name evidence="2" type="ORF">METZ01_LOCUS35062</name>
</gene>
<dbReference type="CDD" id="cd03034">
    <property type="entry name" value="ArsC_ArsC"/>
    <property type="match status" value="1"/>
</dbReference>
<dbReference type="SUPFAM" id="SSF52833">
    <property type="entry name" value="Thioredoxin-like"/>
    <property type="match status" value="1"/>
</dbReference>
<dbReference type="PANTHER" id="PTHR30041">
    <property type="entry name" value="ARSENATE REDUCTASE"/>
    <property type="match status" value="1"/>
</dbReference>
<evidence type="ECO:0008006" key="3">
    <source>
        <dbReference type="Google" id="ProtNLM"/>
    </source>
</evidence>
<evidence type="ECO:0000256" key="1">
    <source>
        <dbReference type="ARBA" id="ARBA00023002"/>
    </source>
</evidence>
<accession>A0A381QU68</accession>
<dbReference type="EMBL" id="UINC01001496">
    <property type="protein sequence ID" value="SUZ82208.1"/>
    <property type="molecule type" value="Genomic_DNA"/>
</dbReference>
<dbReference type="Pfam" id="PF03960">
    <property type="entry name" value="ArsC"/>
    <property type="match status" value="1"/>
</dbReference>
<dbReference type="PROSITE" id="PS51353">
    <property type="entry name" value="ARSC"/>
    <property type="match status" value="1"/>
</dbReference>
<protein>
    <recommendedName>
        <fullName evidence="3">Arsenate reductase</fullName>
    </recommendedName>
</protein>
<dbReference type="GO" id="GO:0008794">
    <property type="term" value="F:arsenate reductase (glutaredoxin) activity"/>
    <property type="evidence" value="ECO:0007669"/>
    <property type="project" value="InterPro"/>
</dbReference>
<dbReference type="InterPro" id="IPR006659">
    <property type="entry name" value="Arsenate_reductase"/>
</dbReference>
<dbReference type="NCBIfam" id="TIGR00014">
    <property type="entry name" value="arsC"/>
    <property type="match status" value="1"/>
</dbReference>
<organism evidence="2">
    <name type="scientific">marine metagenome</name>
    <dbReference type="NCBI Taxonomy" id="408172"/>
    <lineage>
        <taxon>unclassified sequences</taxon>
        <taxon>metagenomes</taxon>
        <taxon>ecological metagenomes</taxon>
    </lineage>
</organism>
<dbReference type="InterPro" id="IPR006660">
    <property type="entry name" value="Arsenate_reductase-like"/>
</dbReference>
<name>A0A381QU68_9ZZZZ</name>
<reference evidence="2" key="1">
    <citation type="submission" date="2018-05" db="EMBL/GenBank/DDBJ databases">
        <authorList>
            <person name="Lanie J.A."/>
            <person name="Ng W.-L."/>
            <person name="Kazmierczak K.M."/>
            <person name="Andrzejewski T.M."/>
            <person name="Davidsen T.M."/>
            <person name="Wayne K.J."/>
            <person name="Tettelin H."/>
            <person name="Glass J.I."/>
            <person name="Rusch D."/>
            <person name="Podicherti R."/>
            <person name="Tsui H.-C.T."/>
            <person name="Winkler M.E."/>
        </authorList>
    </citation>
    <scope>NUCLEOTIDE SEQUENCE</scope>
</reference>